<keyword evidence="9" id="KW-0472">Membrane</keyword>
<keyword evidence="3 7" id="KW-0479">Metal-binding</keyword>
<evidence type="ECO:0000256" key="4">
    <source>
        <dbReference type="ARBA" id="ARBA00023002"/>
    </source>
</evidence>
<protein>
    <submittedName>
        <fullName evidence="10">Deoxyshikonin hydroxylase</fullName>
        <ecNumber evidence="10">1.14.-.-</ecNumber>
    </submittedName>
</protein>
<evidence type="ECO:0000256" key="6">
    <source>
        <dbReference type="ARBA" id="ARBA00023033"/>
    </source>
</evidence>
<keyword evidence="2 7" id="KW-0349">Heme</keyword>
<evidence type="ECO:0000256" key="3">
    <source>
        <dbReference type="ARBA" id="ARBA00022723"/>
    </source>
</evidence>
<feature type="binding site" description="axial binding residue" evidence="7">
    <location>
        <position position="471"/>
    </location>
    <ligand>
        <name>heme</name>
        <dbReference type="ChEBI" id="CHEBI:30413"/>
    </ligand>
    <ligandPart>
        <name>Fe</name>
        <dbReference type="ChEBI" id="CHEBI:18248"/>
    </ligandPart>
</feature>
<sequence length="533" mass="60402">MEFFFNSYFETPVIIGILLVGITILVLFNSKSSRRTKTPPEVGVALPIIGHLHLQALRGNQPLHLKLTTLAEKFGPIYNIRLGSIPAVVVSSTELAKELFTTHDNFILKRPNSLASEHLAYSYANMGVTPPNAYWRWLRKFTAVEFFSHRALEMAKNVPAEEINTAIKYLYTLCLNDKGSARLADIQQWLLDIALDLMMRTVIGKQTSGGSSNNIAEEERRRWKKMMEETMRLMFMPVLSDSIPLLKWFDIGGVEKEMKRVSKYMDEIVDVWLQEHIQKKANNTTNNGDDTQRDFMDAMLSAVEAGDAEFGDHSPHTIVKATVMAMVGAGSDTTAVVIIWALSLLLNDRSKLRKAQQELDTVVGNNRRVDLSDINKLEYLQAIVKETFRIHPPGALLIPREFSEDRIVGGYHVPKGTMLFINLYKLQRDPKIYPNPSEFKPERFLEPKYKDIDPRGRHYELFPFGAGRRSCPGLNLGIQNVHLILANLLHTFDISTVDDDQLVDMTASPEAITRKASPLEVVITPRLSPDLYY</sequence>
<comment type="similarity">
    <text evidence="8">Belongs to the cytochrome P450 family.</text>
</comment>
<dbReference type="Pfam" id="PF00067">
    <property type="entry name" value="p450"/>
    <property type="match status" value="1"/>
</dbReference>
<keyword evidence="6 8" id="KW-0503">Monooxygenase</keyword>
<dbReference type="PANTHER" id="PTHR47947:SF39">
    <property type="entry name" value="CYTOCHROME P450"/>
    <property type="match status" value="1"/>
</dbReference>
<comment type="cofactor">
    <cofactor evidence="1 7">
        <name>heme</name>
        <dbReference type="ChEBI" id="CHEBI:30413"/>
    </cofactor>
</comment>
<evidence type="ECO:0000256" key="8">
    <source>
        <dbReference type="RuleBase" id="RU000461"/>
    </source>
</evidence>
<dbReference type="InterPro" id="IPR002401">
    <property type="entry name" value="Cyt_P450_E_grp-I"/>
</dbReference>
<evidence type="ECO:0000256" key="1">
    <source>
        <dbReference type="ARBA" id="ARBA00001971"/>
    </source>
</evidence>
<dbReference type="PRINTS" id="PR00385">
    <property type="entry name" value="P450"/>
</dbReference>
<dbReference type="PANTHER" id="PTHR47947">
    <property type="entry name" value="CYTOCHROME P450 82C3-RELATED"/>
    <property type="match status" value="1"/>
</dbReference>
<dbReference type="InterPro" id="IPR036396">
    <property type="entry name" value="Cyt_P450_sf"/>
</dbReference>
<dbReference type="PROSITE" id="PS00086">
    <property type="entry name" value="CYTOCHROME_P450"/>
    <property type="match status" value="1"/>
</dbReference>
<keyword evidence="9" id="KW-0812">Transmembrane</keyword>
<dbReference type="EMBL" id="MW714373">
    <property type="protein sequence ID" value="QTI96765.1"/>
    <property type="molecule type" value="mRNA"/>
</dbReference>
<organism evidence="10">
    <name type="scientific">Echium plantagineum</name>
    <name type="common">Paterson's curse</name>
    <dbReference type="NCBI Taxonomy" id="113446"/>
    <lineage>
        <taxon>Eukaryota</taxon>
        <taxon>Viridiplantae</taxon>
        <taxon>Streptophyta</taxon>
        <taxon>Embryophyta</taxon>
        <taxon>Tracheophyta</taxon>
        <taxon>Spermatophyta</taxon>
        <taxon>Magnoliopsida</taxon>
        <taxon>eudicotyledons</taxon>
        <taxon>Gunneridae</taxon>
        <taxon>Pentapetalae</taxon>
        <taxon>asterids</taxon>
        <taxon>lamiids</taxon>
        <taxon>Boraginales</taxon>
        <taxon>Boraginaceae</taxon>
        <taxon>Boraginoideae</taxon>
        <taxon>Lithospermeae</taxon>
        <taxon>Echium</taxon>
    </lineage>
</organism>
<dbReference type="GO" id="GO:0016705">
    <property type="term" value="F:oxidoreductase activity, acting on paired donors, with incorporation or reduction of molecular oxygen"/>
    <property type="evidence" value="ECO:0007669"/>
    <property type="project" value="InterPro"/>
</dbReference>
<proteinExistence type="evidence at transcript level"/>
<dbReference type="Gene3D" id="1.10.630.10">
    <property type="entry name" value="Cytochrome P450"/>
    <property type="match status" value="1"/>
</dbReference>
<evidence type="ECO:0000256" key="7">
    <source>
        <dbReference type="PIRSR" id="PIRSR602401-1"/>
    </source>
</evidence>
<dbReference type="AlphaFoldDB" id="A0A8A6L938"/>
<dbReference type="SUPFAM" id="SSF48264">
    <property type="entry name" value="Cytochrome P450"/>
    <property type="match status" value="1"/>
</dbReference>
<dbReference type="FunFam" id="1.10.630.10:FF:000026">
    <property type="entry name" value="Cytochrome P450 82C4"/>
    <property type="match status" value="1"/>
</dbReference>
<accession>A0A8A6L938</accession>
<feature type="transmembrane region" description="Helical" evidence="9">
    <location>
        <begin position="12"/>
        <end position="28"/>
    </location>
</feature>
<dbReference type="PRINTS" id="PR00463">
    <property type="entry name" value="EP450I"/>
</dbReference>
<dbReference type="InterPro" id="IPR001128">
    <property type="entry name" value="Cyt_P450"/>
</dbReference>
<evidence type="ECO:0000256" key="2">
    <source>
        <dbReference type="ARBA" id="ARBA00022617"/>
    </source>
</evidence>
<keyword evidence="9" id="KW-1133">Transmembrane helix</keyword>
<name>A0A8A6L938_ECHPN</name>
<dbReference type="GO" id="GO:0004497">
    <property type="term" value="F:monooxygenase activity"/>
    <property type="evidence" value="ECO:0007669"/>
    <property type="project" value="UniProtKB-KW"/>
</dbReference>
<dbReference type="EC" id="1.14.-.-" evidence="10"/>
<dbReference type="GO" id="GO:0005506">
    <property type="term" value="F:iron ion binding"/>
    <property type="evidence" value="ECO:0007669"/>
    <property type="project" value="InterPro"/>
</dbReference>
<reference evidence="10" key="1">
    <citation type="submission" date="2021-03" db="EMBL/GenBank/DDBJ databases">
        <authorList>
            <person name="Song W."/>
            <person name="Zhuang Y."/>
            <person name="Liu T."/>
        </authorList>
    </citation>
    <scope>NUCLEOTIDE SEQUENCE</scope>
</reference>
<gene>
    <name evidence="10" type="primary">DSH2.1</name>
</gene>
<keyword evidence="5 7" id="KW-0408">Iron</keyword>
<dbReference type="GO" id="GO:0020037">
    <property type="term" value="F:heme binding"/>
    <property type="evidence" value="ECO:0007669"/>
    <property type="project" value="InterPro"/>
</dbReference>
<dbReference type="InterPro" id="IPR050651">
    <property type="entry name" value="Plant_Cytochrome_P450_Monoox"/>
</dbReference>
<evidence type="ECO:0000313" key="10">
    <source>
        <dbReference type="EMBL" id="QTI96765.1"/>
    </source>
</evidence>
<evidence type="ECO:0000256" key="5">
    <source>
        <dbReference type="ARBA" id="ARBA00023004"/>
    </source>
</evidence>
<dbReference type="InterPro" id="IPR017972">
    <property type="entry name" value="Cyt_P450_CS"/>
</dbReference>
<keyword evidence="4 8" id="KW-0560">Oxidoreductase</keyword>
<evidence type="ECO:0000256" key="9">
    <source>
        <dbReference type="SAM" id="Phobius"/>
    </source>
</evidence>